<dbReference type="Gene3D" id="3.30.470.20">
    <property type="entry name" value="ATP-grasp fold, B domain"/>
    <property type="match status" value="1"/>
</dbReference>
<feature type="domain" description="ATP-grasp" evidence="5">
    <location>
        <begin position="123"/>
        <end position="321"/>
    </location>
</feature>
<keyword evidence="2 4" id="KW-0547">Nucleotide-binding</keyword>
<keyword evidence="3 4" id="KW-0067">ATP-binding</keyword>
<comment type="caution">
    <text evidence="6">The sequence shown here is derived from an EMBL/GenBank/DDBJ whole genome shotgun (WGS) entry which is preliminary data.</text>
</comment>
<evidence type="ECO:0000313" key="7">
    <source>
        <dbReference type="Proteomes" id="UP000309215"/>
    </source>
</evidence>
<dbReference type="PANTHER" id="PTHR43585">
    <property type="entry name" value="FUMIPYRROLE BIOSYNTHESIS PROTEIN C"/>
    <property type="match status" value="1"/>
</dbReference>
<evidence type="ECO:0000256" key="1">
    <source>
        <dbReference type="ARBA" id="ARBA00022598"/>
    </source>
</evidence>
<dbReference type="RefSeq" id="WP_136935435.1">
    <property type="nucleotide sequence ID" value="NZ_SSMQ01000087.1"/>
</dbReference>
<reference evidence="6 7" key="1">
    <citation type="submission" date="2019-04" db="EMBL/GenBank/DDBJ databases">
        <authorList>
            <person name="Li Y."/>
            <person name="Wang J."/>
        </authorList>
    </citation>
    <scope>NUCLEOTIDE SEQUENCE [LARGE SCALE GENOMIC DNA]</scope>
    <source>
        <strain evidence="6 7">DSM 14668</strain>
    </source>
</reference>
<evidence type="ECO:0000256" key="2">
    <source>
        <dbReference type="ARBA" id="ARBA00022741"/>
    </source>
</evidence>
<dbReference type="GO" id="GO:0046872">
    <property type="term" value="F:metal ion binding"/>
    <property type="evidence" value="ECO:0007669"/>
    <property type="project" value="InterPro"/>
</dbReference>
<dbReference type="AlphaFoldDB" id="A0A4U1IR47"/>
<dbReference type="Gene3D" id="3.40.50.20">
    <property type="match status" value="1"/>
</dbReference>
<gene>
    <name evidence="6" type="ORF">E8A74_45490</name>
</gene>
<dbReference type="PROSITE" id="PS50975">
    <property type="entry name" value="ATP_GRASP"/>
    <property type="match status" value="1"/>
</dbReference>
<sequence length="426" mass="45462">MPTTRPNADPNGRPTILLVSSGYHLYREYLLRMISASARVFLFLDREPTWERSYIADHQIVDTLDAEAMIAAAREVAARIAIDGVICWDEIRMVHAARVAEALGLPGTSPVAVGRCRDKHQTRSALAAAGVPQAISKLVSSVEEAAKTAWQIGYPVVVKPRALGASIGVSRVESPDELAAAYHHARTSTEDGVPHYDASVLIEEYLEGPEISVDAAWVNGRLVPLFIARKLLGFPPHFEEIGHVVDARDPLLLDPALLRVLDAAHRAVGFRTGITHTELRLTEAGPKVIEINARLGGDLIPYVGWVATGIDPGQVAVDVACGRPLRITPTRLRVASVHFLYPAEDTTVSAVEVDQTALPVSVDVAATLAAPGQHLELPPAGHVTSRYAYVVLSGKTAMECAVGAQVAAHAIKLHAKVASKAAGGGQ</sequence>
<accession>A0A4U1IR47</accession>
<dbReference type="PANTHER" id="PTHR43585:SF2">
    <property type="entry name" value="ATP-GRASP ENZYME FSQD"/>
    <property type="match status" value="1"/>
</dbReference>
<dbReference type="GO" id="GO:0016874">
    <property type="term" value="F:ligase activity"/>
    <property type="evidence" value="ECO:0007669"/>
    <property type="project" value="UniProtKB-KW"/>
</dbReference>
<dbReference type="EMBL" id="SSMQ01000087">
    <property type="protein sequence ID" value="TKC96435.1"/>
    <property type="molecule type" value="Genomic_DNA"/>
</dbReference>
<proteinExistence type="predicted"/>
<evidence type="ECO:0000256" key="4">
    <source>
        <dbReference type="PROSITE-ProRule" id="PRU00409"/>
    </source>
</evidence>
<name>A0A4U1IR47_9BACT</name>
<dbReference type="Proteomes" id="UP000309215">
    <property type="component" value="Unassembled WGS sequence"/>
</dbReference>
<keyword evidence="7" id="KW-1185">Reference proteome</keyword>
<organism evidence="6 7">
    <name type="scientific">Polyangium fumosum</name>
    <dbReference type="NCBI Taxonomy" id="889272"/>
    <lineage>
        <taxon>Bacteria</taxon>
        <taxon>Pseudomonadati</taxon>
        <taxon>Myxococcota</taxon>
        <taxon>Polyangia</taxon>
        <taxon>Polyangiales</taxon>
        <taxon>Polyangiaceae</taxon>
        <taxon>Polyangium</taxon>
    </lineage>
</organism>
<dbReference type="SUPFAM" id="SSF56059">
    <property type="entry name" value="Glutathione synthetase ATP-binding domain-like"/>
    <property type="match status" value="1"/>
</dbReference>
<evidence type="ECO:0000259" key="5">
    <source>
        <dbReference type="PROSITE" id="PS50975"/>
    </source>
</evidence>
<keyword evidence="1" id="KW-0436">Ligase</keyword>
<dbReference type="GO" id="GO:0005524">
    <property type="term" value="F:ATP binding"/>
    <property type="evidence" value="ECO:0007669"/>
    <property type="project" value="UniProtKB-UniRule"/>
</dbReference>
<evidence type="ECO:0000313" key="6">
    <source>
        <dbReference type="EMBL" id="TKC96435.1"/>
    </source>
</evidence>
<evidence type="ECO:0000256" key="3">
    <source>
        <dbReference type="ARBA" id="ARBA00022840"/>
    </source>
</evidence>
<dbReference type="SMART" id="SM01209">
    <property type="entry name" value="GARS_A"/>
    <property type="match status" value="1"/>
</dbReference>
<dbReference type="InterPro" id="IPR052032">
    <property type="entry name" value="ATP-dep_AA_Ligase"/>
</dbReference>
<dbReference type="InterPro" id="IPR011761">
    <property type="entry name" value="ATP-grasp"/>
</dbReference>
<dbReference type="OrthoDB" id="24041at2"/>
<dbReference type="Pfam" id="PF13535">
    <property type="entry name" value="ATP-grasp_4"/>
    <property type="match status" value="1"/>
</dbReference>
<protein>
    <submittedName>
        <fullName evidence="6">ATP-grasp domain-containing protein</fullName>
    </submittedName>
</protein>